<evidence type="ECO:0000313" key="2">
    <source>
        <dbReference type="Proteomes" id="UP000789920"/>
    </source>
</evidence>
<protein>
    <submittedName>
        <fullName evidence="1">8104_t:CDS:1</fullName>
    </submittedName>
</protein>
<accession>A0ACA9RYP7</accession>
<gene>
    <name evidence="1" type="ORF">RPERSI_LOCUS24429</name>
</gene>
<comment type="caution">
    <text evidence="1">The sequence shown here is derived from an EMBL/GenBank/DDBJ whole genome shotgun (WGS) entry which is preliminary data.</text>
</comment>
<dbReference type="Proteomes" id="UP000789920">
    <property type="component" value="Unassembled WGS sequence"/>
</dbReference>
<evidence type="ECO:0000313" key="1">
    <source>
        <dbReference type="EMBL" id="CAG8816331.1"/>
    </source>
</evidence>
<keyword evidence="2" id="KW-1185">Reference proteome</keyword>
<organism evidence="1 2">
    <name type="scientific">Racocetra persica</name>
    <dbReference type="NCBI Taxonomy" id="160502"/>
    <lineage>
        <taxon>Eukaryota</taxon>
        <taxon>Fungi</taxon>
        <taxon>Fungi incertae sedis</taxon>
        <taxon>Mucoromycota</taxon>
        <taxon>Glomeromycotina</taxon>
        <taxon>Glomeromycetes</taxon>
        <taxon>Diversisporales</taxon>
        <taxon>Gigasporaceae</taxon>
        <taxon>Racocetra</taxon>
    </lineage>
</organism>
<proteinExistence type="predicted"/>
<reference evidence="1" key="1">
    <citation type="submission" date="2021-06" db="EMBL/GenBank/DDBJ databases">
        <authorList>
            <person name="Kallberg Y."/>
            <person name="Tangrot J."/>
            <person name="Rosling A."/>
        </authorList>
    </citation>
    <scope>NUCLEOTIDE SEQUENCE</scope>
    <source>
        <strain evidence="1">MA461A</strain>
    </source>
</reference>
<dbReference type="EMBL" id="CAJVQC010078422">
    <property type="protein sequence ID" value="CAG8816331.1"/>
    <property type="molecule type" value="Genomic_DNA"/>
</dbReference>
<feature type="non-terminal residue" evidence="1">
    <location>
        <position position="1"/>
    </location>
</feature>
<sequence>VIDAPEVLEVLDEIPYLKDFINSLYNCEYAKFFQALADVERSHLRTSRYLFSHLRYYVREMRIIAYAQLLESYRSLTMESMANAFGVSEDFIDSDLSKFIAAGRLNCVIDKVNGIVETNRPDAKNAQYQQTIKQGDILLNRIQKLSRVINV</sequence>
<name>A0ACA9RYP7_9GLOM</name>